<evidence type="ECO:0000313" key="5">
    <source>
        <dbReference type="EMBL" id="VYT84444.1"/>
    </source>
</evidence>
<dbReference type="SMART" id="SM00990">
    <property type="entry name" value="VRR_NUC"/>
    <property type="match status" value="1"/>
</dbReference>
<evidence type="ECO:0000256" key="1">
    <source>
        <dbReference type="ARBA" id="ARBA00001946"/>
    </source>
</evidence>
<feature type="domain" description="VRR-NUC" evidence="4">
    <location>
        <begin position="3"/>
        <end position="83"/>
    </location>
</feature>
<evidence type="ECO:0000256" key="2">
    <source>
        <dbReference type="ARBA" id="ARBA00022722"/>
    </source>
</evidence>
<proteinExistence type="predicted"/>
<name>A0A6N2ZXV1_9FIRM</name>
<evidence type="ECO:0000259" key="4">
    <source>
        <dbReference type="SMART" id="SM00990"/>
    </source>
</evidence>
<dbReference type="EMBL" id="CACRUX010000021">
    <property type="protein sequence ID" value="VYT84444.1"/>
    <property type="molecule type" value="Genomic_DNA"/>
</dbReference>
<gene>
    <name evidence="5" type="ORF">VRLFYP33_00594</name>
</gene>
<evidence type="ECO:0000256" key="3">
    <source>
        <dbReference type="ARBA" id="ARBA00022801"/>
    </source>
</evidence>
<keyword evidence="3" id="KW-0378">Hydrolase</keyword>
<dbReference type="GO" id="GO:0016788">
    <property type="term" value="F:hydrolase activity, acting on ester bonds"/>
    <property type="evidence" value="ECO:0007669"/>
    <property type="project" value="InterPro"/>
</dbReference>
<dbReference type="Pfam" id="PF08774">
    <property type="entry name" value="VRR_NUC"/>
    <property type="match status" value="1"/>
</dbReference>
<dbReference type="AlphaFoldDB" id="A0A6N2ZXV1"/>
<keyword evidence="2" id="KW-0540">Nuclease</keyword>
<dbReference type="GO" id="GO:0004518">
    <property type="term" value="F:nuclease activity"/>
    <property type="evidence" value="ECO:0007669"/>
    <property type="project" value="UniProtKB-KW"/>
</dbReference>
<protein>
    <submittedName>
        <fullName evidence="5">VRR-NUC domain protein</fullName>
    </submittedName>
</protein>
<sequence>MEWTEKQVEVFMKSEAQKRGCLFYKFVSPGNDGVPDRILITRTGQVHFIELKTTTGRLSPTQQVQILRLKEHHAQVSVVQGKDGVINFFTEAGL</sequence>
<dbReference type="InterPro" id="IPR011856">
    <property type="entry name" value="tRNA_endonuc-like_dom_sf"/>
</dbReference>
<dbReference type="InterPro" id="IPR014883">
    <property type="entry name" value="VRR_NUC"/>
</dbReference>
<accession>A0A6N2ZXV1</accession>
<dbReference type="Gene3D" id="3.40.1350.10">
    <property type="match status" value="1"/>
</dbReference>
<comment type="cofactor">
    <cofactor evidence="1">
        <name>Mg(2+)</name>
        <dbReference type="ChEBI" id="CHEBI:18420"/>
    </cofactor>
</comment>
<reference evidence="5" key="1">
    <citation type="submission" date="2019-11" db="EMBL/GenBank/DDBJ databases">
        <authorList>
            <person name="Feng L."/>
        </authorList>
    </citation>
    <scope>NUCLEOTIDE SEQUENCE</scope>
    <source>
        <strain evidence="5">VrattiLFYP33</strain>
    </source>
</reference>
<dbReference type="GO" id="GO:0003676">
    <property type="term" value="F:nucleic acid binding"/>
    <property type="evidence" value="ECO:0007669"/>
    <property type="project" value="InterPro"/>
</dbReference>
<dbReference type="RefSeq" id="WP_226974073.1">
    <property type="nucleotide sequence ID" value="NZ_CACRUX010000021.1"/>
</dbReference>
<organism evidence="5">
    <name type="scientific">Veillonella ratti</name>
    <dbReference type="NCBI Taxonomy" id="103892"/>
    <lineage>
        <taxon>Bacteria</taxon>
        <taxon>Bacillati</taxon>
        <taxon>Bacillota</taxon>
        <taxon>Negativicutes</taxon>
        <taxon>Veillonellales</taxon>
        <taxon>Veillonellaceae</taxon>
        <taxon>Veillonella</taxon>
    </lineage>
</organism>